<dbReference type="AlphaFoldDB" id="A0AA42DJZ1"/>
<reference evidence="1" key="1">
    <citation type="journal article" date="2023" name="Int. J. Syst. Evol. Microbiol.">
        <title>&lt;i&gt;Holtiella tumoricola&lt;/i&gt; gen. nov. sp. nov., isolated from a human clinical sample.</title>
        <authorList>
            <person name="Allen-Vercoe E."/>
            <person name="Daigneault M.C."/>
            <person name="Vancuren S.J."/>
            <person name="Cochrane K."/>
            <person name="O'Neal L.L."/>
            <person name="Sankaranarayanan K."/>
            <person name="Lawson P.A."/>
        </authorList>
    </citation>
    <scope>NUCLEOTIDE SEQUENCE</scope>
    <source>
        <strain evidence="1">CC70A</strain>
    </source>
</reference>
<dbReference type="EMBL" id="JAQIFT010000013">
    <property type="protein sequence ID" value="MDA3730417.1"/>
    <property type="molecule type" value="Genomic_DNA"/>
</dbReference>
<proteinExistence type="predicted"/>
<evidence type="ECO:0000313" key="2">
    <source>
        <dbReference type="Proteomes" id="UP001169242"/>
    </source>
</evidence>
<organism evidence="1 2">
    <name type="scientific">Holtiella tumoricola</name>
    <dbReference type="NCBI Taxonomy" id="3018743"/>
    <lineage>
        <taxon>Bacteria</taxon>
        <taxon>Bacillati</taxon>
        <taxon>Bacillota</taxon>
        <taxon>Clostridia</taxon>
        <taxon>Lachnospirales</taxon>
        <taxon>Cellulosilyticaceae</taxon>
        <taxon>Holtiella</taxon>
    </lineage>
</organism>
<keyword evidence="2" id="KW-1185">Reference proteome</keyword>
<sequence>MIHYAVQPIYIPPEASPDFHILDYMGYEVVACKTEEGFILDRIFSTNPGDFLVDSLQPGTLLQNSLINKIIQ</sequence>
<gene>
    <name evidence="1" type="ORF">PBV87_02715</name>
</gene>
<dbReference type="Proteomes" id="UP001169242">
    <property type="component" value="Unassembled WGS sequence"/>
</dbReference>
<protein>
    <submittedName>
        <fullName evidence="1">Uncharacterized protein</fullName>
    </submittedName>
</protein>
<accession>A0AA42DJZ1</accession>
<comment type="caution">
    <text evidence="1">The sequence shown here is derived from an EMBL/GenBank/DDBJ whole genome shotgun (WGS) entry which is preliminary data.</text>
</comment>
<dbReference type="RefSeq" id="WP_053984967.1">
    <property type="nucleotide sequence ID" value="NZ_JAQIFT010000013.1"/>
</dbReference>
<evidence type="ECO:0000313" key="1">
    <source>
        <dbReference type="EMBL" id="MDA3730417.1"/>
    </source>
</evidence>
<name>A0AA42DJZ1_9FIRM</name>